<sequence length="68" mass="7488">MSPTLLANQSQSETAEGAPGPRQNVRALFRRNDKSHSLSDCKRGRDRVAGYAVRCGTVPCIRSTPRLF</sequence>
<evidence type="ECO:0000313" key="3">
    <source>
        <dbReference type="Proteomes" id="UP000299102"/>
    </source>
</evidence>
<feature type="region of interest" description="Disordered" evidence="1">
    <location>
        <begin position="1"/>
        <end position="24"/>
    </location>
</feature>
<organism evidence="2 3">
    <name type="scientific">Eumeta variegata</name>
    <name type="common">Bagworm moth</name>
    <name type="synonym">Eumeta japonica</name>
    <dbReference type="NCBI Taxonomy" id="151549"/>
    <lineage>
        <taxon>Eukaryota</taxon>
        <taxon>Metazoa</taxon>
        <taxon>Ecdysozoa</taxon>
        <taxon>Arthropoda</taxon>
        <taxon>Hexapoda</taxon>
        <taxon>Insecta</taxon>
        <taxon>Pterygota</taxon>
        <taxon>Neoptera</taxon>
        <taxon>Endopterygota</taxon>
        <taxon>Lepidoptera</taxon>
        <taxon>Glossata</taxon>
        <taxon>Ditrysia</taxon>
        <taxon>Tineoidea</taxon>
        <taxon>Psychidae</taxon>
        <taxon>Oiketicinae</taxon>
        <taxon>Eumeta</taxon>
    </lineage>
</organism>
<reference evidence="2 3" key="1">
    <citation type="journal article" date="2019" name="Commun. Biol.">
        <title>The bagworm genome reveals a unique fibroin gene that provides high tensile strength.</title>
        <authorList>
            <person name="Kono N."/>
            <person name="Nakamura H."/>
            <person name="Ohtoshi R."/>
            <person name="Tomita M."/>
            <person name="Numata K."/>
            <person name="Arakawa K."/>
        </authorList>
    </citation>
    <scope>NUCLEOTIDE SEQUENCE [LARGE SCALE GENOMIC DNA]</scope>
</reference>
<dbReference type="Proteomes" id="UP000299102">
    <property type="component" value="Unassembled WGS sequence"/>
</dbReference>
<feature type="compositionally biased region" description="Polar residues" evidence="1">
    <location>
        <begin position="1"/>
        <end position="14"/>
    </location>
</feature>
<keyword evidence="3" id="KW-1185">Reference proteome</keyword>
<dbReference type="EMBL" id="BGZK01003267">
    <property type="protein sequence ID" value="GBO99375.1"/>
    <property type="molecule type" value="Genomic_DNA"/>
</dbReference>
<protein>
    <submittedName>
        <fullName evidence="2">Uncharacterized protein</fullName>
    </submittedName>
</protein>
<comment type="caution">
    <text evidence="2">The sequence shown here is derived from an EMBL/GenBank/DDBJ whole genome shotgun (WGS) entry which is preliminary data.</text>
</comment>
<accession>A0A4C1SC00</accession>
<gene>
    <name evidence="2" type="ORF">EVAR_100372_1</name>
</gene>
<name>A0A4C1SC00_EUMVA</name>
<evidence type="ECO:0000313" key="2">
    <source>
        <dbReference type="EMBL" id="GBO99375.1"/>
    </source>
</evidence>
<proteinExistence type="predicted"/>
<evidence type="ECO:0000256" key="1">
    <source>
        <dbReference type="SAM" id="MobiDB-lite"/>
    </source>
</evidence>
<dbReference type="AlphaFoldDB" id="A0A4C1SC00"/>